<evidence type="ECO:0000256" key="2">
    <source>
        <dbReference type="ARBA" id="ARBA00022803"/>
    </source>
</evidence>
<sequence>MSSMNRSDEFKLIRNIPVRQLPVNRSGITLVWLENALSPSHNESQTRLHSLANRCFIVYYSSISKCMKYLKQARSREYVIAISVSYPIETVQRIIYRLQQYRVIQAMLIVPTDRDEDNHLPLTNDNLHIFRSQQSMFEVLEKRIEEIQTNNLNGGLFTTFYRNEKALKNVRDDLASFVWFHAFKVLLMHMPHDSLEAKREMLSECRAYYRNDAVQLDEIDDFARNYQSKDAIRWYTKPGFLFYLVNKALRIQDIWALYKFRYFIIDLCYRLEEASNSQSFSSIQVYRGAKINQDELEQLQVGCLIATNSFLSCSSECSVAEMFIATDQNVDRSHRDKQKQFVLLIIDVDGRSSTKPVMADISHESQLPDENEILFNFGSTFIIDEIYFDNDRCIWLIKMRPILDSIQINREYEKYIHIRLQNVNSTILLGQIFSNICSDFCQSMSYFHRLLRILPIDHIERPNIYYNLGRIYRLIEKFDKSLYCFRCALLLIRRRIPERIFDYCRILGAIGTIYSYLGDSEQAVNLLKQALILQKKSFADNHTEIPFHLNRLGYGYFKAKKYVDALSILQSAENFFRTKMPVDHVDYGQTLHIMGLVYRMLNDDDKALLSFQRALLQRYSLLGKDHPYLASTYYQLSLIYNDRGKYELALDYVQKCLNIQLIKLQHNHSEIKLSRELLRRIQQQQ</sequence>
<dbReference type="SUPFAM" id="SSF56399">
    <property type="entry name" value="ADP-ribosylation"/>
    <property type="match status" value="1"/>
</dbReference>
<dbReference type="SUPFAM" id="SSF48452">
    <property type="entry name" value="TPR-like"/>
    <property type="match status" value="2"/>
</dbReference>
<proteinExistence type="predicted"/>
<comment type="caution">
    <text evidence="4">The sequence shown here is derived from an EMBL/GenBank/DDBJ whole genome shotgun (WGS) entry which is preliminary data.</text>
</comment>
<protein>
    <submittedName>
        <fullName evidence="4">Uncharacterized protein</fullName>
    </submittedName>
</protein>
<dbReference type="SMART" id="SM00028">
    <property type="entry name" value="TPR"/>
    <property type="match status" value="5"/>
</dbReference>
<dbReference type="OrthoDB" id="10026281at2759"/>
<keyword evidence="2 3" id="KW-0802">TPR repeat</keyword>
<dbReference type="PROSITE" id="PS50005">
    <property type="entry name" value="TPR"/>
    <property type="match status" value="3"/>
</dbReference>
<dbReference type="EMBL" id="CAJNRE010001387">
    <property type="protein sequence ID" value="CAF1940458.1"/>
    <property type="molecule type" value="Genomic_DNA"/>
</dbReference>
<dbReference type="EMBL" id="CAJNOW010001744">
    <property type="protein sequence ID" value="CAF1328757.1"/>
    <property type="molecule type" value="Genomic_DNA"/>
</dbReference>
<evidence type="ECO:0000313" key="4">
    <source>
        <dbReference type="EMBL" id="CAF1328757.1"/>
    </source>
</evidence>
<dbReference type="Gene3D" id="1.25.40.10">
    <property type="entry name" value="Tetratricopeptide repeat domain"/>
    <property type="match status" value="2"/>
</dbReference>
<dbReference type="AlphaFoldDB" id="A0A815FHJ3"/>
<feature type="repeat" description="TPR" evidence="3">
    <location>
        <begin position="462"/>
        <end position="495"/>
    </location>
</feature>
<evidence type="ECO:0000256" key="1">
    <source>
        <dbReference type="ARBA" id="ARBA00022737"/>
    </source>
</evidence>
<reference evidence="4" key="1">
    <citation type="submission" date="2021-02" db="EMBL/GenBank/DDBJ databases">
        <authorList>
            <person name="Nowell W R."/>
        </authorList>
    </citation>
    <scope>NUCLEOTIDE SEQUENCE</scope>
</reference>
<gene>
    <name evidence="4" type="ORF">KQP761_LOCUS6132</name>
    <name evidence="5" type="ORF">MBJ925_LOCUS5332</name>
</gene>
<dbReference type="Gene3D" id="3.90.176.10">
    <property type="entry name" value="Toxin ADP-ribosyltransferase, Chain A, domain 1"/>
    <property type="match status" value="1"/>
</dbReference>
<dbReference type="Proteomes" id="UP000663834">
    <property type="component" value="Unassembled WGS sequence"/>
</dbReference>
<dbReference type="InterPro" id="IPR011990">
    <property type="entry name" value="TPR-like_helical_dom_sf"/>
</dbReference>
<evidence type="ECO:0000313" key="6">
    <source>
        <dbReference type="Proteomes" id="UP000663834"/>
    </source>
</evidence>
<name>A0A815FHJ3_9BILA</name>
<dbReference type="InterPro" id="IPR019734">
    <property type="entry name" value="TPR_rpt"/>
</dbReference>
<evidence type="ECO:0000313" key="5">
    <source>
        <dbReference type="EMBL" id="CAF1940458.1"/>
    </source>
</evidence>
<dbReference type="PANTHER" id="PTHR45641:SF19">
    <property type="entry name" value="NEPHROCYSTIN-3"/>
    <property type="match status" value="1"/>
</dbReference>
<feature type="repeat" description="TPR" evidence="3">
    <location>
        <begin position="504"/>
        <end position="537"/>
    </location>
</feature>
<evidence type="ECO:0000256" key="3">
    <source>
        <dbReference type="PROSITE-ProRule" id="PRU00339"/>
    </source>
</evidence>
<keyword evidence="1" id="KW-0677">Repeat</keyword>
<feature type="repeat" description="TPR" evidence="3">
    <location>
        <begin position="630"/>
        <end position="663"/>
    </location>
</feature>
<dbReference type="Proteomes" id="UP000663824">
    <property type="component" value="Unassembled WGS sequence"/>
</dbReference>
<accession>A0A815FHJ3</accession>
<organism evidence="4 6">
    <name type="scientific">Rotaria magnacalcarata</name>
    <dbReference type="NCBI Taxonomy" id="392030"/>
    <lineage>
        <taxon>Eukaryota</taxon>
        <taxon>Metazoa</taxon>
        <taxon>Spiralia</taxon>
        <taxon>Gnathifera</taxon>
        <taxon>Rotifera</taxon>
        <taxon>Eurotatoria</taxon>
        <taxon>Bdelloidea</taxon>
        <taxon>Philodinida</taxon>
        <taxon>Philodinidae</taxon>
        <taxon>Rotaria</taxon>
    </lineage>
</organism>
<dbReference type="Pfam" id="PF13424">
    <property type="entry name" value="TPR_12"/>
    <property type="match status" value="2"/>
</dbReference>
<dbReference type="PANTHER" id="PTHR45641">
    <property type="entry name" value="TETRATRICOPEPTIDE REPEAT PROTEIN (AFU_ORTHOLOGUE AFUA_6G03870)"/>
    <property type="match status" value="1"/>
</dbReference>